<dbReference type="PANTHER" id="PTHR44068:SF11">
    <property type="entry name" value="GERANYL DIPHOSPHATE 2-C-METHYLTRANSFERASE"/>
    <property type="match status" value="1"/>
</dbReference>
<keyword evidence="1 3" id="KW-0808">Transferase</keyword>
<feature type="domain" description="Methyltransferase type 11" evidence="2">
    <location>
        <begin position="47"/>
        <end position="146"/>
    </location>
</feature>
<name>J1L051_9EURY</name>
<dbReference type="RefSeq" id="WP_004037560.1">
    <property type="nucleotide sequence ID" value="NZ_CM001555.1"/>
</dbReference>
<proteinExistence type="predicted"/>
<dbReference type="CDD" id="cd02440">
    <property type="entry name" value="AdoMet_MTases"/>
    <property type="match status" value="1"/>
</dbReference>
<dbReference type="PANTHER" id="PTHR44068">
    <property type="entry name" value="ZGC:194242"/>
    <property type="match status" value="1"/>
</dbReference>
<protein>
    <submittedName>
        <fullName evidence="3">Methyltransferase type 11</fullName>
    </submittedName>
</protein>
<accession>J1L051</accession>
<dbReference type="GO" id="GO:0032259">
    <property type="term" value="P:methylation"/>
    <property type="evidence" value="ECO:0007669"/>
    <property type="project" value="UniProtKB-KW"/>
</dbReference>
<evidence type="ECO:0000256" key="1">
    <source>
        <dbReference type="ARBA" id="ARBA00022679"/>
    </source>
</evidence>
<dbReference type="HOGENOM" id="CLU_1478921_0_0_2"/>
<evidence type="ECO:0000313" key="4">
    <source>
        <dbReference type="Proteomes" id="UP000005095"/>
    </source>
</evidence>
<keyword evidence="4" id="KW-1185">Reference proteome</keyword>
<dbReference type="SUPFAM" id="SSF53335">
    <property type="entry name" value="S-adenosyl-L-methionine-dependent methyltransferases"/>
    <property type="match status" value="1"/>
</dbReference>
<dbReference type="InterPro" id="IPR013216">
    <property type="entry name" value="Methyltransf_11"/>
</dbReference>
<sequence>MGEKDAGLISDLGFRAMAFLITQIRDRIHHPGRFLERIGIEPGMTVVDYGCGPGSYVRAASRLVGERGHLYAVDIHPLAIESVSRIIEADGLANVTPVLAQGYDSGLGDGVADLVYALDMFHMVGDADAFLKELGRIVRPGGILVIDDGHQPRKATKEKILRSEIWTIEKETDAYLRCRRRR</sequence>
<dbReference type="EMBL" id="CM001555">
    <property type="protein sequence ID" value="EJG06357.1"/>
    <property type="molecule type" value="Genomic_DNA"/>
</dbReference>
<dbReference type="OrthoDB" id="1018at2157"/>
<gene>
    <name evidence="3" type="ORF">Metli_0389</name>
</gene>
<dbReference type="AlphaFoldDB" id="J1L051"/>
<dbReference type="InterPro" id="IPR050447">
    <property type="entry name" value="Erg6_SMT_methyltransf"/>
</dbReference>
<dbReference type="InterPro" id="IPR029063">
    <property type="entry name" value="SAM-dependent_MTases_sf"/>
</dbReference>
<keyword evidence="3" id="KW-0489">Methyltransferase</keyword>
<dbReference type="Gene3D" id="3.40.50.150">
    <property type="entry name" value="Vaccinia Virus protein VP39"/>
    <property type="match status" value="1"/>
</dbReference>
<dbReference type="Pfam" id="PF08241">
    <property type="entry name" value="Methyltransf_11"/>
    <property type="match status" value="1"/>
</dbReference>
<dbReference type="STRING" id="28892.Metli_0389"/>
<dbReference type="GO" id="GO:0008757">
    <property type="term" value="F:S-adenosylmethionine-dependent methyltransferase activity"/>
    <property type="evidence" value="ECO:0007669"/>
    <property type="project" value="InterPro"/>
</dbReference>
<organism evidence="3 4">
    <name type="scientific">Methanofollis liminatans DSM 4140</name>
    <dbReference type="NCBI Taxonomy" id="28892"/>
    <lineage>
        <taxon>Archaea</taxon>
        <taxon>Methanobacteriati</taxon>
        <taxon>Methanobacteriota</taxon>
        <taxon>Stenosarchaea group</taxon>
        <taxon>Methanomicrobia</taxon>
        <taxon>Methanomicrobiales</taxon>
        <taxon>Methanomicrobiaceae</taxon>
        <taxon>Methanofollis</taxon>
    </lineage>
</organism>
<evidence type="ECO:0000259" key="2">
    <source>
        <dbReference type="Pfam" id="PF08241"/>
    </source>
</evidence>
<reference evidence="3 4" key="1">
    <citation type="submission" date="2011-08" db="EMBL/GenBank/DDBJ databases">
        <title>The complete genome of Methanofollis liminatans DSM 4140.</title>
        <authorList>
            <consortium name="US DOE Joint Genome Institute (JGI-PGF)"/>
            <person name="Lucas S."/>
            <person name="Han J."/>
            <person name="Lapidus A."/>
            <person name="Bruce D."/>
            <person name="Goodwin L."/>
            <person name="Pitluck S."/>
            <person name="Peters L."/>
            <person name="Kyrpides N."/>
            <person name="Mavromatis K."/>
            <person name="Ivanova N."/>
            <person name="Mikhailova N."/>
            <person name="Lu M."/>
            <person name="Detter J.C."/>
            <person name="Tapia R."/>
            <person name="Han C."/>
            <person name="Land M."/>
            <person name="Hauser L."/>
            <person name="Markowitz V."/>
            <person name="Cheng J.-F."/>
            <person name="Hugenholtz P."/>
            <person name="Woyke T."/>
            <person name="Wu D."/>
            <person name="Spring S."/>
            <person name="Schuler E."/>
            <person name="Brambilla E."/>
            <person name="Klenk H.-P."/>
            <person name="Eisen J.A."/>
        </authorList>
    </citation>
    <scope>NUCLEOTIDE SEQUENCE [LARGE SCALE GENOMIC DNA]</scope>
    <source>
        <strain evidence="3 4">DSM 4140</strain>
    </source>
</reference>
<dbReference type="Proteomes" id="UP000005095">
    <property type="component" value="Chromosome"/>
</dbReference>
<evidence type="ECO:0000313" key="3">
    <source>
        <dbReference type="EMBL" id="EJG06357.1"/>
    </source>
</evidence>